<dbReference type="RefSeq" id="WP_139026931.1">
    <property type="nucleotide sequence ID" value="NZ_VDBS01000088.1"/>
</dbReference>
<name>A0AAX2UHV7_9BACT</name>
<dbReference type="Proteomes" id="UP000306813">
    <property type="component" value="Unassembled WGS sequence"/>
</dbReference>
<dbReference type="AlphaFoldDB" id="A0AAX2UHV7"/>
<evidence type="ECO:0000313" key="1">
    <source>
        <dbReference type="EMBL" id="TNB55156.1"/>
    </source>
</evidence>
<comment type="caution">
    <text evidence="1">The sequence shown here is derived from an EMBL/GenBank/DDBJ whole genome shotgun (WGS) entry which is preliminary data.</text>
</comment>
<reference evidence="1 2" key="1">
    <citation type="submission" date="2019-05" db="EMBL/GenBank/DDBJ databases">
        <title>Draft genomes of eight strains of Campylobacter helveticus isolated from cats and a dog in New Zealand.</title>
        <authorList>
            <person name="Bojanic K."/>
            <person name="Midwinter A.C."/>
            <person name="Biggs P.J."/>
            <person name="Acke E."/>
            <person name="Cornelius A.J."/>
            <person name="Marshall J.C."/>
        </authorList>
    </citation>
    <scope>NUCLEOTIDE SEQUENCE [LARGE SCALE GENOMIC DNA]</scope>
    <source>
        <strain evidence="1 2">ACP123b</strain>
    </source>
</reference>
<dbReference type="EMBL" id="VDBS01000088">
    <property type="protein sequence ID" value="TNB55156.1"/>
    <property type="molecule type" value="Genomic_DNA"/>
</dbReference>
<feature type="non-terminal residue" evidence="1">
    <location>
        <position position="152"/>
    </location>
</feature>
<protein>
    <submittedName>
        <fullName evidence="1">Uncharacterized protein</fullName>
    </submittedName>
</protein>
<evidence type="ECO:0000313" key="2">
    <source>
        <dbReference type="Proteomes" id="UP000306813"/>
    </source>
</evidence>
<proteinExistence type="predicted"/>
<sequence>MQTNMADMISAYGDDFNHYEEDLMEKSVKSAESKSNQAKKIKNKEFDKNQITQDKINQTLSETEEDEKLKPALNTLKDLDENQKNIEEKEELILELSSPKEKQDFLKNTLENTKANEKLGESLDILEALDENAKLIKEKEEQIKEDKQRLEN</sequence>
<gene>
    <name evidence="1" type="ORF">FDW42_09570</name>
</gene>
<accession>A0AAX2UHV7</accession>
<organism evidence="1 2">
    <name type="scientific">Campylobacter helveticus</name>
    <dbReference type="NCBI Taxonomy" id="28898"/>
    <lineage>
        <taxon>Bacteria</taxon>
        <taxon>Pseudomonadati</taxon>
        <taxon>Campylobacterota</taxon>
        <taxon>Epsilonproteobacteria</taxon>
        <taxon>Campylobacterales</taxon>
        <taxon>Campylobacteraceae</taxon>
        <taxon>Campylobacter</taxon>
    </lineage>
</organism>